<name>A0ABV9QG65_9BURK</name>
<sequence>MKYAALLLNGLAVLLLGWGTYGVAQLVQARGPVVRPIMVELAPLPTALQGDQTRMMEALGAMSRLQTQSFSSHAGAENLLALPTPGSDVVGSVQMPTRSLSVHLENLAVNTQSVMIDGRLAQRGTRLHHGGRVSQVQPSEVVVTEQLGRQTLSLPLSELRVGTLRWADGSPASVNTQQFRSGLAGSAPSAVKVTP</sequence>
<gene>
    <name evidence="1" type="ORF">ACFO6X_13695</name>
</gene>
<evidence type="ECO:0000313" key="2">
    <source>
        <dbReference type="Proteomes" id="UP001596001"/>
    </source>
</evidence>
<accession>A0ABV9QG65</accession>
<organism evidence="1 2">
    <name type="scientific">Giesbergeria sinuosa</name>
    <dbReference type="NCBI Taxonomy" id="80883"/>
    <lineage>
        <taxon>Bacteria</taxon>
        <taxon>Pseudomonadati</taxon>
        <taxon>Pseudomonadota</taxon>
        <taxon>Betaproteobacteria</taxon>
        <taxon>Burkholderiales</taxon>
        <taxon>Comamonadaceae</taxon>
        <taxon>Giesbergeria</taxon>
    </lineage>
</organism>
<evidence type="ECO:0000313" key="1">
    <source>
        <dbReference type="EMBL" id="MFC4790035.1"/>
    </source>
</evidence>
<dbReference type="RefSeq" id="WP_382433997.1">
    <property type="nucleotide sequence ID" value="NZ_JBHSHJ010000013.1"/>
</dbReference>
<protein>
    <recommendedName>
        <fullName evidence="3">Type II secretion system protein GspC N-terminal domain-containing protein</fullName>
    </recommendedName>
</protein>
<comment type="caution">
    <text evidence="1">The sequence shown here is derived from an EMBL/GenBank/DDBJ whole genome shotgun (WGS) entry which is preliminary data.</text>
</comment>
<keyword evidence="2" id="KW-1185">Reference proteome</keyword>
<dbReference type="Proteomes" id="UP001596001">
    <property type="component" value="Unassembled WGS sequence"/>
</dbReference>
<dbReference type="EMBL" id="JBHSHJ010000013">
    <property type="protein sequence ID" value="MFC4790035.1"/>
    <property type="molecule type" value="Genomic_DNA"/>
</dbReference>
<reference evidence="2" key="1">
    <citation type="journal article" date="2019" name="Int. J. Syst. Evol. Microbiol.">
        <title>The Global Catalogue of Microorganisms (GCM) 10K type strain sequencing project: providing services to taxonomists for standard genome sequencing and annotation.</title>
        <authorList>
            <consortium name="The Broad Institute Genomics Platform"/>
            <consortium name="The Broad Institute Genome Sequencing Center for Infectious Disease"/>
            <person name="Wu L."/>
            <person name="Ma J."/>
        </authorList>
    </citation>
    <scope>NUCLEOTIDE SEQUENCE [LARGE SCALE GENOMIC DNA]</scope>
    <source>
        <strain evidence="2">CCUG 49452</strain>
    </source>
</reference>
<proteinExistence type="predicted"/>
<evidence type="ECO:0008006" key="3">
    <source>
        <dbReference type="Google" id="ProtNLM"/>
    </source>
</evidence>